<dbReference type="GeneID" id="31013561"/>
<dbReference type="AlphaFoldDB" id="A0A1J9R0M8"/>
<dbReference type="RefSeq" id="XP_020130413.1">
    <property type="nucleotide sequence ID" value="XM_020273301.1"/>
</dbReference>
<keyword evidence="2" id="KW-1185">Reference proteome</keyword>
<evidence type="ECO:0000313" key="1">
    <source>
        <dbReference type="EMBL" id="OJD34153.1"/>
    </source>
</evidence>
<evidence type="ECO:0008006" key="3">
    <source>
        <dbReference type="Google" id="ProtNLM"/>
    </source>
</evidence>
<accession>A0A1J9R0M8</accession>
<dbReference type="Gene3D" id="3.30.70.100">
    <property type="match status" value="1"/>
</dbReference>
<protein>
    <recommendedName>
        <fullName evidence="3">EthD domain-containing protein</fullName>
    </recommendedName>
</protein>
<reference evidence="1 2" key="1">
    <citation type="submission" date="2016-10" db="EMBL/GenBank/DDBJ databases">
        <title>Proteomics and genomics reveal pathogen-plant mechanisms compatible with a hemibiotrophic lifestyle of Diplodia corticola.</title>
        <authorList>
            <person name="Fernandes I."/>
            <person name="De Jonge R."/>
            <person name="Van De Peer Y."/>
            <person name="Devreese B."/>
            <person name="Alves A."/>
            <person name="Esteves A.C."/>
        </authorList>
    </citation>
    <scope>NUCLEOTIDE SEQUENCE [LARGE SCALE GENOMIC DNA]</scope>
    <source>
        <strain evidence="1 2">CBS 112549</strain>
    </source>
</reference>
<proteinExistence type="predicted"/>
<dbReference type="OrthoDB" id="4892971at2759"/>
<evidence type="ECO:0000313" key="2">
    <source>
        <dbReference type="Proteomes" id="UP000183809"/>
    </source>
</evidence>
<comment type="caution">
    <text evidence="1">The sequence shown here is derived from an EMBL/GenBank/DDBJ whole genome shotgun (WGS) entry which is preliminary data.</text>
</comment>
<sequence length="73" mass="8343">MTFTSTILYPNYPHKNCNFNYYLNTHMPLIEELWVPLGAGFVAEYKYVISAVSHNDANAPAMPDATVHNVFYD</sequence>
<dbReference type="Proteomes" id="UP000183809">
    <property type="component" value="Unassembled WGS sequence"/>
</dbReference>
<organism evidence="1 2">
    <name type="scientific">Diplodia corticola</name>
    <dbReference type="NCBI Taxonomy" id="236234"/>
    <lineage>
        <taxon>Eukaryota</taxon>
        <taxon>Fungi</taxon>
        <taxon>Dikarya</taxon>
        <taxon>Ascomycota</taxon>
        <taxon>Pezizomycotina</taxon>
        <taxon>Dothideomycetes</taxon>
        <taxon>Dothideomycetes incertae sedis</taxon>
        <taxon>Botryosphaeriales</taxon>
        <taxon>Botryosphaeriaceae</taxon>
        <taxon>Diplodia</taxon>
    </lineage>
</organism>
<dbReference type="EMBL" id="MNUE01000025">
    <property type="protein sequence ID" value="OJD34153.1"/>
    <property type="molecule type" value="Genomic_DNA"/>
</dbReference>
<name>A0A1J9R0M8_9PEZI</name>
<gene>
    <name evidence="1" type="ORF">BKCO1_2500051</name>
</gene>